<comment type="pathway">
    <text evidence="1">Cofactor biosynthesis; adenosylcobalamin biosynthesis.</text>
</comment>
<evidence type="ECO:0000256" key="4">
    <source>
        <dbReference type="ARBA" id="ARBA00022603"/>
    </source>
</evidence>
<dbReference type="Gene3D" id="3.40.1010.10">
    <property type="entry name" value="Cobalt-precorrin-4 Transmethylase, Domain 1"/>
    <property type="match status" value="1"/>
</dbReference>
<dbReference type="GO" id="GO:0030788">
    <property type="term" value="F:precorrin-2 C20-methyltransferase activity"/>
    <property type="evidence" value="ECO:0007669"/>
    <property type="project" value="UniProtKB-EC"/>
</dbReference>
<evidence type="ECO:0000256" key="1">
    <source>
        <dbReference type="ARBA" id="ARBA00004953"/>
    </source>
</evidence>
<dbReference type="Pfam" id="PF00590">
    <property type="entry name" value="TP_methylase"/>
    <property type="match status" value="1"/>
</dbReference>
<sequence length="247" mass="26591">MSMLSLVGVGPGDPELLTRKAERVLREAEVIAAPVTAPGEQSQALGIIRDLLDHHRQQMLPLLFPMRADRAALAPHWREACRLVAERVRAGKRVAFVALGDPLFYATSLYLLEGMRREYPEVPLEVIPGVSSLFAAAAAGTFPLAEGAQQLLVLPATAGETAIGAALERSDTLVLLKVKPAFDAVMKLVEGRDDLALLFAERVGMPGQVILTDRAAIAAHSPDYLSLLVIRRTGSAASKDSRRERGT</sequence>
<evidence type="ECO:0000256" key="3">
    <source>
        <dbReference type="ARBA" id="ARBA00022573"/>
    </source>
</evidence>
<dbReference type="PIRSF" id="PIRSF036427">
    <property type="entry name" value="Precrrn-2_mtase"/>
    <property type="match status" value="1"/>
</dbReference>
<name>A0ABM9D6Y7_9BACT</name>
<dbReference type="PANTHER" id="PTHR43467">
    <property type="entry name" value="COBALT-PRECORRIN-2 C(20)-METHYLTRANSFERASE"/>
    <property type="match status" value="1"/>
</dbReference>
<keyword evidence="6" id="KW-0949">S-adenosyl-L-methionine</keyword>
<evidence type="ECO:0000256" key="7">
    <source>
        <dbReference type="PIRNR" id="PIRNR036427"/>
    </source>
</evidence>
<dbReference type="Proteomes" id="UP001295463">
    <property type="component" value="Chromosome"/>
</dbReference>
<comment type="similarity">
    <text evidence="2 7">Belongs to the precorrin methyltransferase family.</text>
</comment>
<evidence type="ECO:0000256" key="5">
    <source>
        <dbReference type="ARBA" id="ARBA00022679"/>
    </source>
</evidence>
<keyword evidence="4 9" id="KW-0489">Methyltransferase</keyword>
<gene>
    <name evidence="9" type="ORF">GEAMG1_0334</name>
</gene>
<reference evidence="9 10" key="1">
    <citation type="submission" date="2022-03" db="EMBL/GenBank/DDBJ databases">
        <authorList>
            <person name="Koch H."/>
        </authorList>
    </citation>
    <scope>NUCLEOTIDE SEQUENCE [LARGE SCALE GENOMIC DNA]</scope>
    <source>
        <strain evidence="9 10">G1</strain>
    </source>
</reference>
<protein>
    <submittedName>
        <fullName evidence="9">Cobalt-precorrin-2 C20-methyltransferase</fullName>
        <ecNumber evidence="9">2.1.1.130</ecNumber>
    </submittedName>
</protein>
<keyword evidence="10" id="KW-1185">Reference proteome</keyword>
<evidence type="ECO:0000313" key="9">
    <source>
        <dbReference type="EMBL" id="CAH2030156.1"/>
    </source>
</evidence>
<dbReference type="InterPro" id="IPR035996">
    <property type="entry name" value="4pyrrol_Methylase_sf"/>
</dbReference>
<dbReference type="NCBIfam" id="TIGR01467">
    <property type="entry name" value="cobI_cbiL"/>
    <property type="match status" value="1"/>
</dbReference>
<dbReference type="InterPro" id="IPR014777">
    <property type="entry name" value="4pyrrole_Mease_sub1"/>
</dbReference>
<proteinExistence type="inferred from homology"/>
<dbReference type="RefSeq" id="WP_305731113.1">
    <property type="nucleotide sequence ID" value="NZ_OW150024.1"/>
</dbReference>
<evidence type="ECO:0000259" key="8">
    <source>
        <dbReference type="Pfam" id="PF00590"/>
    </source>
</evidence>
<keyword evidence="3" id="KW-0169">Cobalamin biosynthesis</keyword>
<dbReference type="InterPro" id="IPR000878">
    <property type="entry name" value="4pyrrol_Mease"/>
</dbReference>
<dbReference type="EMBL" id="OW150024">
    <property type="protein sequence ID" value="CAH2030156.1"/>
    <property type="molecule type" value="Genomic_DNA"/>
</dbReference>
<dbReference type="PANTHER" id="PTHR43467:SF2">
    <property type="entry name" value="COBALT-PRECORRIN-2 C(20)-METHYLTRANSFERASE"/>
    <property type="match status" value="1"/>
</dbReference>
<evidence type="ECO:0000256" key="6">
    <source>
        <dbReference type="ARBA" id="ARBA00022691"/>
    </source>
</evidence>
<evidence type="ECO:0000256" key="2">
    <source>
        <dbReference type="ARBA" id="ARBA00005879"/>
    </source>
</evidence>
<accession>A0ABM9D6Y7</accession>
<dbReference type="GO" id="GO:0032259">
    <property type="term" value="P:methylation"/>
    <property type="evidence" value="ECO:0007669"/>
    <property type="project" value="UniProtKB-KW"/>
</dbReference>
<evidence type="ECO:0000313" key="10">
    <source>
        <dbReference type="Proteomes" id="UP001295463"/>
    </source>
</evidence>
<dbReference type="Gene3D" id="3.30.950.10">
    <property type="entry name" value="Methyltransferase, Cobalt-precorrin-4 Transmethylase, Domain 2"/>
    <property type="match status" value="1"/>
</dbReference>
<dbReference type="InterPro" id="IPR006364">
    <property type="entry name" value="CobI/CbiL/CobIJ_dom"/>
</dbReference>
<organism evidence="9 10">
    <name type="scientific">Trichlorobacter ammonificans</name>
    <dbReference type="NCBI Taxonomy" id="2916410"/>
    <lineage>
        <taxon>Bacteria</taxon>
        <taxon>Pseudomonadati</taxon>
        <taxon>Thermodesulfobacteriota</taxon>
        <taxon>Desulfuromonadia</taxon>
        <taxon>Geobacterales</taxon>
        <taxon>Geobacteraceae</taxon>
        <taxon>Trichlorobacter</taxon>
    </lineage>
</organism>
<dbReference type="InterPro" id="IPR014776">
    <property type="entry name" value="4pyrrole_Mease_sub2"/>
</dbReference>
<dbReference type="CDD" id="cd11645">
    <property type="entry name" value="Precorrin_2_C20_MT"/>
    <property type="match status" value="1"/>
</dbReference>
<dbReference type="EC" id="2.1.1.130" evidence="9"/>
<keyword evidence="5 9" id="KW-0808">Transferase</keyword>
<dbReference type="InterPro" id="IPR012382">
    <property type="entry name" value="CobI/CbiL"/>
</dbReference>
<dbReference type="SUPFAM" id="SSF53790">
    <property type="entry name" value="Tetrapyrrole methylase"/>
    <property type="match status" value="1"/>
</dbReference>
<feature type="domain" description="Tetrapyrrole methylase" evidence="8">
    <location>
        <begin position="3"/>
        <end position="214"/>
    </location>
</feature>